<dbReference type="Gene3D" id="2.60.40.1180">
    <property type="entry name" value="Golgi alpha-mannosidase II"/>
    <property type="match status" value="1"/>
</dbReference>
<evidence type="ECO:0000256" key="5">
    <source>
        <dbReference type="ARBA" id="ARBA00023277"/>
    </source>
</evidence>
<dbReference type="RefSeq" id="WP_268618428.1">
    <property type="nucleotide sequence ID" value="NZ_JAMDMX010000171.1"/>
</dbReference>
<dbReference type="InterPro" id="IPR013785">
    <property type="entry name" value="Aldolase_TIM"/>
</dbReference>
<evidence type="ECO:0000256" key="4">
    <source>
        <dbReference type="ARBA" id="ARBA00023001"/>
    </source>
</evidence>
<evidence type="ECO:0000256" key="7">
    <source>
        <dbReference type="ARBA" id="ARBA00023326"/>
    </source>
</evidence>
<comment type="catalytic activity">
    <reaction evidence="8">
        <text>Hydrolysis of terminal, non-reducing alpha-D-galactose residues in alpha-D-galactosides, including galactose oligosaccharides, galactomannans and galactolipids.</text>
        <dbReference type="EC" id="3.2.1.22"/>
    </reaction>
</comment>
<dbReference type="PROSITE" id="PS50853">
    <property type="entry name" value="FN3"/>
    <property type="match status" value="1"/>
</dbReference>
<dbReference type="InterPro" id="IPR002241">
    <property type="entry name" value="Glyco_hydro_27"/>
</dbReference>
<dbReference type="InterPro" id="IPR005102">
    <property type="entry name" value="Carbo-bd_X2"/>
</dbReference>
<dbReference type="InterPro" id="IPR013780">
    <property type="entry name" value="Glyco_hydro_b"/>
</dbReference>
<evidence type="ECO:0000259" key="9">
    <source>
        <dbReference type="PROSITE" id="PS50853"/>
    </source>
</evidence>
<dbReference type="InterPro" id="IPR013783">
    <property type="entry name" value="Ig-like_fold"/>
</dbReference>
<keyword evidence="11" id="KW-1185">Reference proteome</keyword>
<sequence>MIKKTRLWLLVFIFFITLFAFFIPKGQPVQAADNGLAQKPYMGWSSYSMQVYNSGNWITAAQIMAQSDAMHAILQPHGYNYINVDAAWNGSMDEYGRPQPSTTLYPNGLSEVINHVHNNGQKFGLYFIPGLSPQAYDANLPIFGTSCHAQDIVVLPLTTSDYWNIGYKIDFSKPCAQSYINSIADEIASWGVDFVKFDSVTPGSGHNDTSIDARGDVKAWSQALAPHHIWFELSWALDINYVDTWKKYANGWRVDWDIECYCGKAGLTSWANIARLFPRAGEWWRHAGPGGWNNFDSLNIGNGSMDGITPDERQTAMTFWAISSAQLYTGNDLTNLDEFGIKLLTNDEAIAVNQAGKPAHPVSLASDQQVWYANNGDGTYTVGLFNLGSSNAAVNVNWSDIDLSGAASVRDLWSHSELGVYNSGFSSGDLAPHASRLLKVTSQGGVSSINDDDTGISYTGDWQRNSNRGLGATQNLAITVIDSLAQNSTISPSTGNFDKNVAAQTDVTTTMTLNGNTLSGISNDGVDLVLGTDYTVSGNSVTIKKGYLAAQPVGTTQLTFTFSAGARPILVIAVSDTSPKNSTILPSTRNFDKKISLQADVTTTLLLDGNQFSVITNGGTPLVLGTDYTVSGNTLTIKKEYLALQPLGTTNLLISFSAGNPQTLAIVVSNTAQGGSIAINNDDAGITYSAAWQRSTNRGLGDYLNDVQFTERNNEYFEYAFTGTGIEFITEMDSSQGDVDVYVDGVFKQPISTYNSSRLVQQPVYGIAGLPNGPHTLKVVKKSGSYMLLDKLRILIADLINPAAGSFDKKATAQADVTITLTPSSYTFSGIANGGANLVAGTDYTLSGNVVTIKKEYLAAQPIGWTDLTFSFSGGATQTLAISVSDSSTVIVPVSVNDTDPGIVYTGSWGYNSNRGLGDYNDDVHYSEANNDYFEYAFTGTGIELITEKDNSQGDIDIYIDNVFQQTVGTFNNGRLVQQSVFSTSALAGGPHTIKAVKKSGSYMLLDKLSVTPSAAGSTVTGSVYRQVSAQSVQVVPSITSIPLTPSTASVTAVQTAPVSLGATASINDTNAAIHYSGSWGYSNNRGLGDYQNDVHYTENNNDYFEYVFKGTGIELITEKDTSQGDIDIYVDDVFKETVSTYNGSRLAQQTVYSLTGLPSGSHTLKVVKKSGSYMLLDKLTILVGDLLSPDTGSFDKKIAAQADVSTTLSLGEYVLERIDNGRTTLVPGTDYTLIGNTLTIKKAYLASQPVGTTNLTFVFSGDYQNDVHFTETNNDYFTYTFKGTGIEVITEKDASQGEIDVYVDNVFKQTVNTYNVARLVQQTVYSISSLSNSLHTIKVVKKSGSYMLLDKLSFTVAKVPTTAAVTTTGISKVKKTSATIAGNVTADGGAQVTERGIVYSTAPTPTITGSGSTKVAIGSGLGVFSGKITKLKPNTTYYARTYATNSAGTSYGAEVTFKTSKNSENQDDQGEDE</sequence>
<dbReference type="Pfam" id="PF03442">
    <property type="entry name" value="CBM_X2"/>
    <property type="match status" value="4"/>
</dbReference>
<dbReference type="PANTHER" id="PTHR11452">
    <property type="entry name" value="ALPHA-GALACTOSIDASE/ALPHA-N-ACETYLGALACTOSAMINIDASE"/>
    <property type="match status" value="1"/>
</dbReference>
<organism evidence="10 11">
    <name type="scientific">Paenibacillus alginolyticus</name>
    <dbReference type="NCBI Taxonomy" id="59839"/>
    <lineage>
        <taxon>Bacteria</taxon>
        <taxon>Bacillati</taxon>
        <taxon>Bacillota</taxon>
        <taxon>Bacilli</taxon>
        <taxon>Bacillales</taxon>
        <taxon>Paenibacillaceae</taxon>
        <taxon>Paenibacillus</taxon>
    </lineage>
</organism>
<comment type="caution">
    <text evidence="10">The sequence shown here is derived from an EMBL/GenBank/DDBJ whole genome shotgun (WGS) entry which is preliminary data.</text>
</comment>
<dbReference type="SUPFAM" id="SSF51445">
    <property type="entry name" value="(Trans)glycosidases"/>
    <property type="match status" value="1"/>
</dbReference>
<evidence type="ECO:0000256" key="3">
    <source>
        <dbReference type="ARBA" id="ARBA00022801"/>
    </source>
</evidence>
<dbReference type="InterPro" id="IPR014756">
    <property type="entry name" value="Ig_E-set"/>
</dbReference>
<keyword evidence="2" id="KW-0732">Signal</keyword>
<keyword evidence="5" id="KW-0119">Carbohydrate metabolism</keyword>
<dbReference type="InterPro" id="IPR017853">
    <property type="entry name" value="GH"/>
</dbReference>
<dbReference type="Gene3D" id="3.20.20.70">
    <property type="entry name" value="Aldolase class I"/>
    <property type="match status" value="1"/>
</dbReference>
<dbReference type="Pfam" id="PF16499">
    <property type="entry name" value="Melibiase_2"/>
    <property type="match status" value="2"/>
</dbReference>
<evidence type="ECO:0000256" key="2">
    <source>
        <dbReference type="ARBA" id="ARBA00022729"/>
    </source>
</evidence>
<dbReference type="EC" id="3.2.1.22" evidence="8"/>
<dbReference type="SUPFAM" id="SSF51011">
    <property type="entry name" value="Glycosyl hydrolase domain"/>
    <property type="match status" value="1"/>
</dbReference>
<name>A0ABT4GNP8_9BACL</name>
<dbReference type="Proteomes" id="UP001527099">
    <property type="component" value="Unassembled WGS sequence"/>
</dbReference>
<evidence type="ECO:0000313" key="11">
    <source>
        <dbReference type="Proteomes" id="UP001527099"/>
    </source>
</evidence>
<evidence type="ECO:0000313" key="10">
    <source>
        <dbReference type="EMBL" id="MCY9697850.1"/>
    </source>
</evidence>
<keyword evidence="7" id="KW-0624">Polysaccharide degradation</keyword>
<evidence type="ECO:0000256" key="1">
    <source>
        <dbReference type="ARBA" id="ARBA00009743"/>
    </source>
</evidence>
<gene>
    <name evidence="10" type="ORF">M5X19_34085</name>
</gene>
<feature type="domain" description="Fibronectin type-III" evidence="9">
    <location>
        <begin position="1365"/>
        <end position="1464"/>
    </location>
</feature>
<dbReference type="SUPFAM" id="SSF81296">
    <property type="entry name" value="E set domains"/>
    <property type="match status" value="4"/>
</dbReference>
<dbReference type="Pfam" id="PF17801">
    <property type="entry name" value="Melibiase_C"/>
    <property type="match status" value="1"/>
</dbReference>
<evidence type="ECO:0000256" key="8">
    <source>
        <dbReference type="RuleBase" id="RU361168"/>
    </source>
</evidence>
<dbReference type="PRINTS" id="PR00740">
    <property type="entry name" value="GLHYDRLASE27"/>
</dbReference>
<keyword evidence="3 8" id="KW-0378">Hydrolase</keyword>
<protein>
    <recommendedName>
        <fullName evidence="8">Alpha-galactosidase</fullName>
        <ecNumber evidence="8">3.2.1.22</ecNumber>
    </recommendedName>
    <alternativeName>
        <fullName evidence="8">Melibiase</fullName>
    </alternativeName>
</protein>
<proteinExistence type="inferred from homology"/>
<comment type="similarity">
    <text evidence="1 8">Belongs to the glycosyl hydrolase 27 family.</text>
</comment>
<keyword evidence="8" id="KW-1015">Disulfide bond</keyword>
<evidence type="ECO:0000256" key="6">
    <source>
        <dbReference type="ARBA" id="ARBA00023295"/>
    </source>
</evidence>
<dbReference type="PANTHER" id="PTHR11452:SF75">
    <property type="entry name" value="ALPHA-GALACTOSIDASE MEL1"/>
    <property type="match status" value="1"/>
</dbReference>
<keyword evidence="6 8" id="KW-0326">Glycosidase</keyword>
<reference evidence="10 11" key="1">
    <citation type="submission" date="2022-05" db="EMBL/GenBank/DDBJ databases">
        <title>Genome Sequencing of Bee-Associated Microbes.</title>
        <authorList>
            <person name="Dunlap C."/>
        </authorList>
    </citation>
    <scope>NUCLEOTIDE SEQUENCE [LARGE SCALE GENOMIC DNA]</scope>
    <source>
        <strain evidence="10 11">NRRL B-14421</strain>
    </source>
</reference>
<dbReference type="InterPro" id="IPR041233">
    <property type="entry name" value="Melibiase_C"/>
</dbReference>
<dbReference type="CDD" id="cd14792">
    <property type="entry name" value="GH27"/>
    <property type="match status" value="1"/>
</dbReference>
<dbReference type="Gene3D" id="2.60.40.10">
    <property type="entry name" value="Immunoglobulins"/>
    <property type="match status" value="4"/>
</dbReference>
<dbReference type="InterPro" id="IPR003961">
    <property type="entry name" value="FN3_dom"/>
</dbReference>
<dbReference type="EMBL" id="JAMDMX010000171">
    <property type="protein sequence ID" value="MCY9697850.1"/>
    <property type="molecule type" value="Genomic_DNA"/>
</dbReference>
<keyword evidence="4" id="KW-0136">Cellulose degradation</keyword>
<dbReference type="Gene3D" id="2.60.120.260">
    <property type="entry name" value="Galactose-binding domain-like"/>
    <property type="match status" value="4"/>
</dbReference>
<accession>A0ABT4GNP8</accession>